<proteinExistence type="predicted"/>
<dbReference type="Gene3D" id="3.30.1050.10">
    <property type="entry name" value="SCP2 sterol-binding domain"/>
    <property type="match status" value="1"/>
</dbReference>
<evidence type="ECO:0000313" key="2">
    <source>
        <dbReference type="EMBL" id="CAC11960.1"/>
    </source>
</evidence>
<dbReference type="SUPFAM" id="SSF55718">
    <property type="entry name" value="SCP-like"/>
    <property type="match status" value="1"/>
</dbReference>
<protein>
    <recommendedName>
        <fullName evidence="1">SCP2 domain-containing protein</fullName>
    </recommendedName>
</protein>
<dbReference type="eggNOG" id="arCOG01842">
    <property type="taxonomic scope" value="Archaea"/>
</dbReference>
<dbReference type="AlphaFoldDB" id="Q9HJY1"/>
<evidence type="ECO:0000259" key="1">
    <source>
        <dbReference type="Pfam" id="PF02036"/>
    </source>
</evidence>
<dbReference type="HOGENOM" id="CLU_128031_0_0_2"/>
<dbReference type="EMBL" id="AL445065">
    <property type="protein sequence ID" value="CAC11960.1"/>
    <property type="molecule type" value="Genomic_DNA"/>
</dbReference>
<name>Q9HJY1_THEAC</name>
<feature type="domain" description="SCP2" evidence="1">
    <location>
        <begin position="15"/>
        <end position="122"/>
    </location>
</feature>
<dbReference type="PaxDb" id="273075-Ta0831"/>
<dbReference type="InParanoid" id="Q9HJY1"/>
<evidence type="ECO:0000313" key="3">
    <source>
        <dbReference type="Proteomes" id="UP000001024"/>
    </source>
</evidence>
<dbReference type="Proteomes" id="UP000001024">
    <property type="component" value="Chromosome"/>
</dbReference>
<sequence>MADEILFPSQTWVEEYCKRLSESPDYNKAGKGWKDPIMFTISDPEALSEKPEFNSFTLYLQDGKCEKCEMIKTENGSAPFVLTATYANWKKIIDGKINPTQAMLTGQLKVKGNMALILRYASAAIAMVKVAQSIPTKYIA</sequence>
<reference evidence="2 3" key="1">
    <citation type="journal article" date="2000" name="Nature">
        <title>The genome sequence of the thermoacidophilic scavenger Thermoplasma acidophilum.</title>
        <authorList>
            <person name="Ruepp A."/>
            <person name="Graml W."/>
            <person name="Santos-Martinez M.L."/>
            <person name="Koretke K.K."/>
            <person name="Volker C."/>
            <person name="Mewes H.W."/>
            <person name="Frishman D."/>
            <person name="Stocker S."/>
            <person name="Lupas A.N."/>
            <person name="Baumeister W."/>
        </authorList>
    </citation>
    <scope>NUCLEOTIDE SEQUENCE [LARGE SCALE GENOMIC DNA]</scope>
    <source>
        <strain evidence="3">ATCC 25905 / DSM 1728 / JCM 9062 / NBRC 15155 / AMRC-C165</strain>
    </source>
</reference>
<dbReference type="InterPro" id="IPR003033">
    <property type="entry name" value="SCP2_sterol-bd_dom"/>
</dbReference>
<dbReference type="Pfam" id="PF02036">
    <property type="entry name" value="SCP2"/>
    <property type="match status" value="1"/>
</dbReference>
<gene>
    <name evidence="2" type="ordered locus">Ta0831</name>
</gene>
<accession>Q9HJY1</accession>
<dbReference type="KEGG" id="tac:Ta0831"/>
<dbReference type="STRING" id="273075.gene:9572045"/>
<dbReference type="EnsemblBacteria" id="CAC11960">
    <property type="protein sequence ID" value="CAC11960"/>
    <property type="gene ID" value="CAC11960"/>
</dbReference>
<keyword evidence="3" id="KW-1185">Reference proteome</keyword>
<organism evidence="2 3">
    <name type="scientific">Thermoplasma acidophilum (strain ATCC 25905 / DSM 1728 / JCM 9062 / NBRC 15155 / AMRC-C165)</name>
    <dbReference type="NCBI Taxonomy" id="273075"/>
    <lineage>
        <taxon>Archaea</taxon>
        <taxon>Methanobacteriati</taxon>
        <taxon>Thermoplasmatota</taxon>
        <taxon>Thermoplasmata</taxon>
        <taxon>Thermoplasmatales</taxon>
        <taxon>Thermoplasmataceae</taxon>
        <taxon>Thermoplasma</taxon>
    </lineage>
</organism>
<dbReference type="InterPro" id="IPR036527">
    <property type="entry name" value="SCP2_sterol-bd_dom_sf"/>
</dbReference>
<dbReference type="OrthoDB" id="51304at2157"/>
<dbReference type="RefSeq" id="WP_010901243.1">
    <property type="nucleotide sequence ID" value="NC_002578.1"/>
</dbReference>